<feature type="domain" description="GST C-terminal" evidence="2">
    <location>
        <begin position="101"/>
        <end position="238"/>
    </location>
</feature>
<dbReference type="SUPFAM" id="SSF47616">
    <property type="entry name" value="GST C-terminal domain-like"/>
    <property type="match status" value="1"/>
</dbReference>
<comment type="caution">
    <text evidence="3">The sequence shown here is derived from an EMBL/GenBank/DDBJ whole genome shotgun (WGS) entry which is preliminary data.</text>
</comment>
<dbReference type="PANTHER" id="PTHR43968:SF6">
    <property type="entry name" value="GLUTATHIONE S-TRANSFERASE OMEGA"/>
    <property type="match status" value="1"/>
</dbReference>
<dbReference type="GO" id="GO:0005737">
    <property type="term" value="C:cytoplasm"/>
    <property type="evidence" value="ECO:0007669"/>
    <property type="project" value="TreeGrafter"/>
</dbReference>
<dbReference type="SFLD" id="SFLDS00019">
    <property type="entry name" value="Glutathione_Transferase_(cytos"/>
    <property type="match status" value="1"/>
</dbReference>
<keyword evidence="4" id="KW-1185">Reference proteome</keyword>
<evidence type="ECO:0000313" key="4">
    <source>
        <dbReference type="Proteomes" id="UP000623467"/>
    </source>
</evidence>
<dbReference type="CDD" id="cd00570">
    <property type="entry name" value="GST_N_family"/>
    <property type="match status" value="1"/>
</dbReference>
<name>A0A8H7D6D0_9AGAR</name>
<protein>
    <submittedName>
        <fullName evidence="3">Serine carboxypeptidase</fullName>
    </submittedName>
</protein>
<dbReference type="SFLD" id="SFLDG00358">
    <property type="entry name" value="Main_(cytGST)"/>
    <property type="match status" value="1"/>
</dbReference>
<dbReference type="PROSITE" id="PS50404">
    <property type="entry name" value="GST_NTER"/>
    <property type="match status" value="1"/>
</dbReference>
<dbReference type="Gene3D" id="1.20.1050.10">
    <property type="match status" value="1"/>
</dbReference>
<proteinExistence type="predicted"/>
<feature type="domain" description="GST N-terminal" evidence="1">
    <location>
        <begin position="3"/>
        <end position="96"/>
    </location>
</feature>
<reference evidence="3" key="1">
    <citation type="submission" date="2020-05" db="EMBL/GenBank/DDBJ databases">
        <title>Mycena genomes resolve the evolution of fungal bioluminescence.</title>
        <authorList>
            <person name="Tsai I.J."/>
        </authorList>
    </citation>
    <scope>NUCLEOTIDE SEQUENCE</scope>
    <source>
        <strain evidence="3">160909Yilan</strain>
    </source>
</reference>
<accession>A0A8H7D6D0</accession>
<dbReference type="InterPro" id="IPR036282">
    <property type="entry name" value="Glutathione-S-Trfase_C_sf"/>
</dbReference>
<dbReference type="AlphaFoldDB" id="A0A8H7D6D0"/>
<organism evidence="3 4">
    <name type="scientific">Mycena sanguinolenta</name>
    <dbReference type="NCBI Taxonomy" id="230812"/>
    <lineage>
        <taxon>Eukaryota</taxon>
        <taxon>Fungi</taxon>
        <taxon>Dikarya</taxon>
        <taxon>Basidiomycota</taxon>
        <taxon>Agaricomycotina</taxon>
        <taxon>Agaricomycetes</taxon>
        <taxon>Agaricomycetidae</taxon>
        <taxon>Agaricales</taxon>
        <taxon>Marasmiineae</taxon>
        <taxon>Mycenaceae</taxon>
        <taxon>Mycena</taxon>
    </lineage>
</organism>
<evidence type="ECO:0000259" key="2">
    <source>
        <dbReference type="PROSITE" id="PS50405"/>
    </source>
</evidence>
<dbReference type="CDD" id="cd00299">
    <property type="entry name" value="GST_C_family"/>
    <property type="match status" value="1"/>
</dbReference>
<dbReference type="InterPro" id="IPR050983">
    <property type="entry name" value="GST_Omega/HSP26"/>
</dbReference>
<evidence type="ECO:0000259" key="1">
    <source>
        <dbReference type="PROSITE" id="PS50404"/>
    </source>
</evidence>
<gene>
    <name evidence="3" type="ORF">MSAN_01055400</name>
</gene>
<dbReference type="OrthoDB" id="202840at2759"/>
<dbReference type="SUPFAM" id="SSF52833">
    <property type="entry name" value="Thioredoxin-like"/>
    <property type="match status" value="1"/>
</dbReference>
<dbReference type="PANTHER" id="PTHR43968">
    <property type="match status" value="1"/>
</dbReference>
<dbReference type="InterPro" id="IPR036249">
    <property type="entry name" value="Thioredoxin-like_sf"/>
</dbReference>
<evidence type="ECO:0000313" key="3">
    <source>
        <dbReference type="EMBL" id="KAF7363969.1"/>
    </source>
</evidence>
<dbReference type="InterPro" id="IPR010987">
    <property type="entry name" value="Glutathione-S-Trfase_C-like"/>
</dbReference>
<keyword evidence="3" id="KW-0645">Protease</keyword>
<dbReference type="PROSITE" id="PS50405">
    <property type="entry name" value="GST_CTER"/>
    <property type="match status" value="1"/>
</dbReference>
<dbReference type="Pfam" id="PF13409">
    <property type="entry name" value="GST_N_2"/>
    <property type="match status" value="1"/>
</dbReference>
<dbReference type="InterPro" id="IPR004045">
    <property type="entry name" value="Glutathione_S-Trfase_N"/>
</dbReference>
<dbReference type="InterPro" id="IPR040079">
    <property type="entry name" value="Glutathione_S-Trfase"/>
</dbReference>
<keyword evidence="3" id="KW-0378">Hydrolase</keyword>
<dbReference type="GO" id="GO:0004180">
    <property type="term" value="F:carboxypeptidase activity"/>
    <property type="evidence" value="ECO:0007669"/>
    <property type="project" value="UniProtKB-KW"/>
</dbReference>
<dbReference type="Gene3D" id="3.40.30.10">
    <property type="entry name" value="Glutaredoxin"/>
    <property type="match status" value="1"/>
</dbReference>
<dbReference type="EMBL" id="JACAZH010000007">
    <property type="protein sequence ID" value="KAF7363969.1"/>
    <property type="molecule type" value="Genomic_DNA"/>
</dbReference>
<keyword evidence="3" id="KW-0121">Carboxypeptidase</keyword>
<sequence>MPEHITLYLAKNQTCPAAHRVVLALTETKADYTPYEIDLINKPEWFTPKVNPVGQVPAIAYGGPKVSPDEPSPESAKIAESLVLIEFVADLYPDCPIVPKDPVLRARMRYFIDAVATKYLPAYAGSLLHEQPFEGIWTAFDRIQTLLPADKTYAVSDDFTLADIAILPLLARMEIWLKNDVGRFKEGEGKKAYEYFASSDRFARLRKYYAACRDRESFKTTFDEELIAGEYIAQLTPLRVVA</sequence>
<dbReference type="Proteomes" id="UP000623467">
    <property type="component" value="Unassembled WGS sequence"/>
</dbReference>